<dbReference type="EMBL" id="KU523923">
    <property type="protein sequence ID" value="APY28099.1"/>
    <property type="molecule type" value="Genomic_RNA"/>
</dbReference>
<name>A0A1P8SW56_9REOV</name>
<dbReference type="Pfam" id="PF00898">
    <property type="entry name" value="Orbi_VP2"/>
    <property type="match status" value="1"/>
</dbReference>
<evidence type="ECO:0000256" key="6">
    <source>
        <dbReference type="ARBA" id="ARBA00022996"/>
    </source>
</evidence>
<dbReference type="EMBL" id="KU523922">
    <property type="protein sequence ID" value="APY28098.1"/>
    <property type="molecule type" value="Genomic_RNA"/>
</dbReference>
<evidence type="ECO:0000256" key="2">
    <source>
        <dbReference type="ARBA" id="ARBA00008722"/>
    </source>
</evidence>
<evidence type="ECO:0000256" key="1">
    <source>
        <dbReference type="ARBA" id="ARBA00004328"/>
    </source>
</evidence>
<proteinExistence type="inferred from homology"/>
<keyword evidence="4" id="KW-0167">Capsid protein</keyword>
<evidence type="ECO:0000256" key="4">
    <source>
        <dbReference type="ARBA" id="ARBA00022561"/>
    </source>
</evidence>
<evidence type="ECO:0000256" key="5">
    <source>
        <dbReference type="ARBA" id="ARBA00022844"/>
    </source>
</evidence>
<comment type="similarity">
    <text evidence="2">Belongs to the orbivirus VP2 family.</text>
</comment>
<organism evidence="7">
    <name type="scientific">Epizootic hemorrhagic disease virus</name>
    <dbReference type="NCBI Taxonomy" id="40054"/>
    <lineage>
        <taxon>Viruses</taxon>
        <taxon>Riboviria</taxon>
        <taxon>Orthornavirae</taxon>
        <taxon>Duplornaviricota</taxon>
        <taxon>Resentoviricetes</taxon>
        <taxon>Reovirales</taxon>
        <taxon>Sedoreoviridae</taxon>
        <taxon>Orbivirus</taxon>
        <taxon>Orbivirus ruminantium</taxon>
    </lineage>
</organism>
<sequence>MDSVEFAIINEQRQPDESVIYDYLMTIQTRAYSDEKEGKVEHMIGKNTLELTQGEARGFLDRTVDDEYRISFPDAVNYGIMRYDDEHERYNEKNVILLEHLKPVGEYEIMLRASTKHQRIKPEYGTQNARISFLYSGGKMRIHSKFVESLKFEVANYGKEDCDHTRWDANYDMILDGGIMIGSGTCYDLLRQLELIVIGEIQLSTRERQNAITRQMIPIGTPEITNREPYKNKQTKIQAAQGPGSNDLKERIFSGRYALEVKRIERLLNDPIMARLDQIAEEWKQRPSNDNLDELCDLLEEKGKQLKVASTTAEYYKNARLRLYNVLKGNLVKNTDEIGNIRAVRNEDAGSILAAVLIVSACDSKKRAIWYDDHSPIYRGVMLYATEKFGCVYYGLRRRFTWSIRPTYVDGCPRVCDRRQTFMTRLPYFDLNQEEGDSIYKWDLVPIEWDVNTTWMDGYPYEPYSGDDEDQVLVHNFDARKYRDMIQRIINGEWQEKDGVATIISDVGGIEKYDFTKDAYIDEAGFVKLPDYYEKEIKSKLYGYSFKITRVSITSSKTDDPWHPKTAGKLINENELWRVPLENIIDITQCLSGRAVNNAKQKRSARYDELLSEEEGGEARECIQKYALEKIRKGLFTRVYSVLKWYYPMDVINDSIGEDNYEYKPEELKDIFNDDTLINESHGLGSLILSTIVKAYGDEKTKELANSTTFLYRVTEYVGKEREGYLKKTMPKFYAKITKVREAEVVEDILPFIFFQALLMSIKQQMMDSRSSLPFILFCKDEERIVPVSLKDNLISSPILQVLYLMRFHPGKQRRQTLIGAEVKEVLPKLLKFWWNLTFERKTLNTTEHVSEQYVKGIVCNYCGANELIASFILPITHPDRGFIVVIATTEDVTNSDAEATAISRFGEVAKYIKGIVHISTTREGAARVRGGGGIKSRILEKVVLGTRFQLVQVKMGENVFENHEMVTKLMN</sequence>
<dbReference type="GO" id="GO:0039625">
    <property type="term" value="C:viral inner capsid"/>
    <property type="evidence" value="ECO:0007669"/>
    <property type="project" value="UniProtKB-KW"/>
</dbReference>
<evidence type="ECO:0000256" key="3">
    <source>
        <dbReference type="ARBA" id="ARBA00015347"/>
    </source>
</evidence>
<protein>
    <recommendedName>
        <fullName evidence="3">Outer capsid protein VP2</fullName>
    </recommendedName>
</protein>
<reference evidence="7" key="1">
    <citation type="submission" date="2016-01" db="EMBL/GenBank/DDBJ databases">
        <authorList>
            <person name="Oliw E.H."/>
        </authorList>
    </citation>
    <scope>NUCLEOTIDE SEQUENCE</scope>
    <source>
        <strain evidence="7">EHDV-6/ISR-1975/2/15</strain>
        <strain evidence="8">EHVD-6/ISR-4487/15</strain>
    </source>
</reference>
<comment type="subcellular location">
    <subcellularLocation>
        <location evidence="1">Virion</location>
    </subcellularLocation>
</comment>
<keyword evidence="6" id="KW-1153">Inner capsid protein</keyword>
<evidence type="ECO:0000313" key="8">
    <source>
        <dbReference type="EMBL" id="APY28099.1"/>
    </source>
</evidence>
<dbReference type="GO" id="GO:0005198">
    <property type="term" value="F:structural molecule activity"/>
    <property type="evidence" value="ECO:0007669"/>
    <property type="project" value="InterPro"/>
</dbReference>
<accession>A0A1P8SW56</accession>
<evidence type="ECO:0000313" key="7">
    <source>
        <dbReference type="EMBL" id="APY28098.1"/>
    </source>
</evidence>
<keyword evidence="5" id="KW-0946">Virion</keyword>
<dbReference type="InterPro" id="IPR001742">
    <property type="entry name" value="Capsid_VP2_Orbivir"/>
</dbReference>